<dbReference type="InterPro" id="IPR003593">
    <property type="entry name" value="AAA+_ATPase"/>
</dbReference>
<dbReference type="InterPro" id="IPR051782">
    <property type="entry name" value="ABC_Transporter_VariousFunc"/>
</dbReference>
<accession>A0A4S3PY30</accession>
<reference evidence="5 6" key="1">
    <citation type="journal article" date="2019" name="Indoor Air">
        <title>Impacts of indoor surface finishes on bacterial viability.</title>
        <authorList>
            <person name="Hu J."/>
            <person name="Maamar S.B."/>
            <person name="Glawe A.J."/>
            <person name="Gottel N."/>
            <person name="Gilbert J.A."/>
            <person name="Hartmann E.M."/>
        </authorList>
    </citation>
    <scope>NUCLEOTIDE SEQUENCE [LARGE SCALE GENOMIC DNA]</scope>
    <source>
        <strain evidence="5 6">AF060A6</strain>
    </source>
</reference>
<dbReference type="CDD" id="cd03230">
    <property type="entry name" value="ABC_DR_subfamily_A"/>
    <property type="match status" value="1"/>
</dbReference>
<evidence type="ECO:0000313" key="6">
    <source>
        <dbReference type="Proteomes" id="UP000306477"/>
    </source>
</evidence>
<dbReference type="PROSITE" id="PS00211">
    <property type="entry name" value="ABC_TRANSPORTER_1"/>
    <property type="match status" value="1"/>
</dbReference>
<sequence>MERTLLEVSIQNSGYEENSRIVEDLSFSINRGEIVGLIGPNGAGKSTTIKTILGLLENTNGKIDFINNHTYSYIPERPVFYDELTLWEHLDLAAGVMEIDDADFNERAMRLVKLFHMEKVIHKLPSTFSKGMQQKVMLITAFLIKPDIYIIDEPFVGLDPMAMQDFLILLDLEKQRGAGILMSTHVLDTAEKVCDRFLLVAAGRLKAQGELDDIRKKANLHEGSLLHCFNQIVQGETSDE</sequence>
<dbReference type="InterPro" id="IPR017871">
    <property type="entry name" value="ABC_transporter-like_CS"/>
</dbReference>
<dbReference type="SUPFAM" id="SSF52540">
    <property type="entry name" value="P-loop containing nucleoside triphosphate hydrolases"/>
    <property type="match status" value="1"/>
</dbReference>
<name>A0A4S3PY30_9BACI</name>
<dbReference type="InterPro" id="IPR003439">
    <property type="entry name" value="ABC_transporter-like_ATP-bd"/>
</dbReference>
<dbReference type="Gene3D" id="3.40.50.300">
    <property type="entry name" value="P-loop containing nucleotide triphosphate hydrolases"/>
    <property type="match status" value="1"/>
</dbReference>
<protein>
    <submittedName>
        <fullName evidence="5">ABC transporter ATP-binding protein</fullName>
    </submittedName>
</protein>
<dbReference type="GO" id="GO:0016887">
    <property type="term" value="F:ATP hydrolysis activity"/>
    <property type="evidence" value="ECO:0007669"/>
    <property type="project" value="InterPro"/>
</dbReference>
<feature type="domain" description="ABC transporter" evidence="4">
    <location>
        <begin position="5"/>
        <end position="227"/>
    </location>
</feature>
<comment type="caution">
    <text evidence="5">The sequence shown here is derived from an EMBL/GenBank/DDBJ whole genome shotgun (WGS) entry which is preliminary data.</text>
</comment>
<evidence type="ECO:0000259" key="4">
    <source>
        <dbReference type="PROSITE" id="PS50893"/>
    </source>
</evidence>
<dbReference type="OrthoDB" id="9804819at2"/>
<keyword evidence="3 5" id="KW-0067">ATP-binding</keyword>
<keyword evidence="6" id="KW-1185">Reference proteome</keyword>
<dbReference type="AlphaFoldDB" id="A0A4S3PY30"/>
<dbReference type="RefSeq" id="WP_136378162.1">
    <property type="nucleotide sequence ID" value="NZ_SLUB01000003.1"/>
</dbReference>
<dbReference type="STRING" id="1033734.GCA_000285535_03850"/>
<dbReference type="PANTHER" id="PTHR42939">
    <property type="entry name" value="ABC TRANSPORTER ATP-BINDING PROTEIN ALBC-RELATED"/>
    <property type="match status" value="1"/>
</dbReference>
<dbReference type="Proteomes" id="UP000306477">
    <property type="component" value="Unassembled WGS sequence"/>
</dbReference>
<dbReference type="InterPro" id="IPR027417">
    <property type="entry name" value="P-loop_NTPase"/>
</dbReference>
<proteinExistence type="predicted"/>
<evidence type="ECO:0000313" key="5">
    <source>
        <dbReference type="EMBL" id="THE14811.1"/>
    </source>
</evidence>
<dbReference type="SMART" id="SM00382">
    <property type="entry name" value="AAA"/>
    <property type="match status" value="1"/>
</dbReference>
<evidence type="ECO:0000256" key="1">
    <source>
        <dbReference type="ARBA" id="ARBA00022448"/>
    </source>
</evidence>
<dbReference type="PROSITE" id="PS50893">
    <property type="entry name" value="ABC_TRANSPORTER_2"/>
    <property type="match status" value="1"/>
</dbReference>
<dbReference type="PANTHER" id="PTHR42939:SF2">
    <property type="entry name" value="ABC-TYPE TRANSPORTER ATP-BINDING PROTEIN ECSA"/>
    <property type="match status" value="1"/>
</dbReference>
<gene>
    <name evidence="5" type="ORF">E1I69_03060</name>
</gene>
<dbReference type="Pfam" id="PF00005">
    <property type="entry name" value="ABC_tran"/>
    <property type="match status" value="1"/>
</dbReference>
<dbReference type="GO" id="GO:0005524">
    <property type="term" value="F:ATP binding"/>
    <property type="evidence" value="ECO:0007669"/>
    <property type="project" value="UniProtKB-KW"/>
</dbReference>
<keyword evidence="1" id="KW-0813">Transport</keyword>
<keyword evidence="2" id="KW-0547">Nucleotide-binding</keyword>
<evidence type="ECO:0000256" key="2">
    <source>
        <dbReference type="ARBA" id="ARBA00022741"/>
    </source>
</evidence>
<organism evidence="5 6">
    <name type="scientific">Bacillus timonensis</name>
    <dbReference type="NCBI Taxonomy" id="1033734"/>
    <lineage>
        <taxon>Bacteria</taxon>
        <taxon>Bacillati</taxon>
        <taxon>Bacillota</taxon>
        <taxon>Bacilli</taxon>
        <taxon>Bacillales</taxon>
        <taxon>Bacillaceae</taxon>
        <taxon>Bacillus</taxon>
    </lineage>
</organism>
<dbReference type="EMBL" id="SLUB01000003">
    <property type="protein sequence ID" value="THE14811.1"/>
    <property type="molecule type" value="Genomic_DNA"/>
</dbReference>
<evidence type="ECO:0000256" key="3">
    <source>
        <dbReference type="ARBA" id="ARBA00022840"/>
    </source>
</evidence>